<evidence type="ECO:0000313" key="3">
    <source>
        <dbReference type="EMBL" id="KAK3873344.1"/>
    </source>
</evidence>
<accession>A0AAE1FF72</accession>
<evidence type="ECO:0000259" key="2">
    <source>
        <dbReference type="Pfam" id="PF14529"/>
    </source>
</evidence>
<reference evidence="3" key="1">
    <citation type="submission" date="2023-10" db="EMBL/GenBank/DDBJ databases">
        <title>Genome assemblies of two species of porcelain crab, Petrolisthes cinctipes and Petrolisthes manimaculis (Anomura: Porcellanidae).</title>
        <authorList>
            <person name="Angst P."/>
        </authorList>
    </citation>
    <scope>NUCLEOTIDE SEQUENCE</scope>
    <source>
        <strain evidence="3">PB745_01</strain>
        <tissue evidence="3">Gill</tissue>
    </source>
</reference>
<evidence type="ECO:0000313" key="4">
    <source>
        <dbReference type="Proteomes" id="UP001286313"/>
    </source>
</evidence>
<dbReference type="EMBL" id="JAWQEG010002231">
    <property type="protein sequence ID" value="KAK3873344.1"/>
    <property type="molecule type" value="Genomic_DNA"/>
</dbReference>
<dbReference type="AlphaFoldDB" id="A0AAE1FF72"/>
<dbReference type="InterPro" id="IPR005135">
    <property type="entry name" value="Endo/exonuclease/phosphatase"/>
</dbReference>
<name>A0AAE1FF72_PETCI</name>
<dbReference type="PANTHER" id="PTHR33395">
    <property type="entry name" value="TRANSCRIPTASE, PUTATIVE-RELATED-RELATED"/>
    <property type="match status" value="1"/>
</dbReference>
<dbReference type="InterPro" id="IPR036691">
    <property type="entry name" value="Endo/exonu/phosph_ase_sf"/>
</dbReference>
<protein>
    <recommendedName>
        <fullName evidence="2">Endonuclease/exonuclease/phosphatase domain-containing protein</fullName>
    </recommendedName>
</protein>
<feature type="domain" description="Endonuclease/exonuclease/phosphatase" evidence="2">
    <location>
        <begin position="2"/>
        <end position="76"/>
    </location>
</feature>
<comment type="caution">
    <text evidence="3">The sequence shown here is derived from an EMBL/GenBank/DDBJ whole genome shotgun (WGS) entry which is preliminary data.</text>
</comment>
<dbReference type="GO" id="GO:0061343">
    <property type="term" value="P:cell adhesion involved in heart morphogenesis"/>
    <property type="evidence" value="ECO:0007669"/>
    <property type="project" value="TreeGrafter"/>
</dbReference>
<dbReference type="Proteomes" id="UP001286313">
    <property type="component" value="Unassembled WGS sequence"/>
</dbReference>
<dbReference type="Gene3D" id="3.60.10.10">
    <property type="entry name" value="Endonuclease/exonuclease/phosphatase"/>
    <property type="match status" value="1"/>
</dbReference>
<dbReference type="GO" id="GO:0031012">
    <property type="term" value="C:extracellular matrix"/>
    <property type="evidence" value="ECO:0007669"/>
    <property type="project" value="TreeGrafter"/>
</dbReference>
<dbReference type="GO" id="GO:0003824">
    <property type="term" value="F:catalytic activity"/>
    <property type="evidence" value="ECO:0007669"/>
    <property type="project" value="InterPro"/>
</dbReference>
<feature type="region of interest" description="Disordered" evidence="1">
    <location>
        <begin position="86"/>
        <end position="109"/>
    </location>
</feature>
<organism evidence="3 4">
    <name type="scientific">Petrolisthes cinctipes</name>
    <name type="common">Flat porcelain crab</name>
    <dbReference type="NCBI Taxonomy" id="88211"/>
    <lineage>
        <taxon>Eukaryota</taxon>
        <taxon>Metazoa</taxon>
        <taxon>Ecdysozoa</taxon>
        <taxon>Arthropoda</taxon>
        <taxon>Crustacea</taxon>
        <taxon>Multicrustacea</taxon>
        <taxon>Malacostraca</taxon>
        <taxon>Eumalacostraca</taxon>
        <taxon>Eucarida</taxon>
        <taxon>Decapoda</taxon>
        <taxon>Pleocyemata</taxon>
        <taxon>Anomura</taxon>
        <taxon>Galatheoidea</taxon>
        <taxon>Porcellanidae</taxon>
        <taxon>Petrolisthes</taxon>
    </lineage>
</organism>
<evidence type="ECO:0000256" key="1">
    <source>
        <dbReference type="SAM" id="MobiDB-lite"/>
    </source>
</evidence>
<sequence length="109" mass="12275">MPHINWQNGSTCGTCTRDEKLQAESLINLIEDNILWQHITEPTRGNNTLDLIITNDPLLIHSYETEDTVMSDHKLILARTTLGNSLEPSPVNMPDVWGSPLNDLNFHSP</sequence>
<keyword evidence="4" id="KW-1185">Reference proteome</keyword>
<dbReference type="GO" id="GO:0007508">
    <property type="term" value="P:larval heart development"/>
    <property type="evidence" value="ECO:0007669"/>
    <property type="project" value="TreeGrafter"/>
</dbReference>
<gene>
    <name evidence="3" type="ORF">Pcinc_021632</name>
</gene>
<proteinExistence type="predicted"/>
<dbReference type="Pfam" id="PF14529">
    <property type="entry name" value="Exo_endo_phos_2"/>
    <property type="match status" value="1"/>
</dbReference>
<dbReference type="PANTHER" id="PTHR33395:SF22">
    <property type="entry name" value="REVERSE TRANSCRIPTASE DOMAIN-CONTAINING PROTEIN"/>
    <property type="match status" value="1"/>
</dbReference>